<evidence type="ECO:0000313" key="5">
    <source>
        <dbReference type="EMBL" id="MDL5056937.1"/>
    </source>
</evidence>
<evidence type="ECO:0000256" key="3">
    <source>
        <dbReference type="ARBA" id="ARBA00023163"/>
    </source>
</evidence>
<evidence type="ECO:0000256" key="2">
    <source>
        <dbReference type="ARBA" id="ARBA00023125"/>
    </source>
</evidence>
<dbReference type="InterPro" id="IPR009057">
    <property type="entry name" value="Homeodomain-like_sf"/>
</dbReference>
<dbReference type="SMART" id="SM00342">
    <property type="entry name" value="HTH_ARAC"/>
    <property type="match status" value="1"/>
</dbReference>
<dbReference type="RefSeq" id="WP_284475502.1">
    <property type="nucleotide sequence ID" value="NZ_JASVEJ010000021.1"/>
</dbReference>
<evidence type="ECO:0000259" key="4">
    <source>
        <dbReference type="PROSITE" id="PS01124"/>
    </source>
</evidence>
<organism evidence="5 6">
    <name type="scientific">Geitlerinema calcuttense NRMC-F 0142</name>
    <dbReference type="NCBI Taxonomy" id="2922238"/>
    <lineage>
        <taxon>Bacteria</taxon>
        <taxon>Bacillati</taxon>
        <taxon>Cyanobacteriota</taxon>
        <taxon>Cyanophyceae</taxon>
        <taxon>Geitlerinematales</taxon>
        <taxon>Geitlerinemataceae</taxon>
        <taxon>Geitlerinema</taxon>
    </lineage>
</organism>
<keyword evidence="3" id="KW-0804">Transcription</keyword>
<evidence type="ECO:0000313" key="6">
    <source>
        <dbReference type="Proteomes" id="UP001230986"/>
    </source>
</evidence>
<keyword evidence="2" id="KW-0238">DNA-binding</keyword>
<gene>
    <name evidence="5" type="ORF">QQ055_05585</name>
</gene>
<dbReference type="InterPro" id="IPR020449">
    <property type="entry name" value="Tscrpt_reg_AraC-type_HTH"/>
</dbReference>
<feature type="domain" description="HTH araC/xylS-type" evidence="4">
    <location>
        <begin position="190"/>
        <end position="289"/>
    </location>
</feature>
<evidence type="ECO:0000256" key="1">
    <source>
        <dbReference type="ARBA" id="ARBA00023015"/>
    </source>
</evidence>
<dbReference type="Pfam" id="PF12833">
    <property type="entry name" value="HTH_18"/>
    <property type="match status" value="1"/>
</dbReference>
<dbReference type="Pfam" id="PF02311">
    <property type="entry name" value="AraC_binding"/>
    <property type="match status" value="1"/>
</dbReference>
<dbReference type="PRINTS" id="PR00032">
    <property type="entry name" value="HTHARAC"/>
</dbReference>
<dbReference type="EMBL" id="JASVEJ010000021">
    <property type="protein sequence ID" value="MDL5056937.1"/>
    <property type="molecule type" value="Genomic_DNA"/>
</dbReference>
<dbReference type="InterPro" id="IPR018060">
    <property type="entry name" value="HTH_AraC"/>
</dbReference>
<dbReference type="PANTHER" id="PTHR43280">
    <property type="entry name" value="ARAC-FAMILY TRANSCRIPTIONAL REGULATOR"/>
    <property type="match status" value="1"/>
</dbReference>
<dbReference type="PANTHER" id="PTHR43280:SF28">
    <property type="entry name" value="HTH-TYPE TRANSCRIPTIONAL ACTIVATOR RHAS"/>
    <property type="match status" value="1"/>
</dbReference>
<keyword evidence="1" id="KW-0805">Transcription regulation</keyword>
<name>A0ABT7LY41_9CYAN</name>
<dbReference type="PROSITE" id="PS01124">
    <property type="entry name" value="HTH_ARAC_FAMILY_2"/>
    <property type="match status" value="1"/>
</dbReference>
<dbReference type="SUPFAM" id="SSF51215">
    <property type="entry name" value="Regulatory protein AraC"/>
    <property type="match status" value="1"/>
</dbReference>
<reference evidence="5 6" key="1">
    <citation type="submission" date="2023-06" db="EMBL/GenBank/DDBJ databases">
        <title>Whole genome sequence of Oscillatoria calcuttensis NRMC-F 0142.</title>
        <authorList>
            <person name="Shakena Fathima T."/>
            <person name="Muralitharan G."/>
            <person name="Thajuddin N."/>
        </authorList>
    </citation>
    <scope>NUCLEOTIDE SEQUENCE [LARGE SCALE GENOMIC DNA]</scope>
    <source>
        <strain evidence="5 6">NRMC-F 0142</strain>
    </source>
</reference>
<comment type="caution">
    <text evidence="5">The sequence shown here is derived from an EMBL/GenBank/DDBJ whole genome shotgun (WGS) entry which is preliminary data.</text>
</comment>
<dbReference type="Proteomes" id="UP001230986">
    <property type="component" value="Unassembled WGS sequence"/>
</dbReference>
<protein>
    <submittedName>
        <fullName evidence="5">Helix-turn-helix domain-containing protein</fullName>
    </submittedName>
</protein>
<accession>A0ABT7LY41</accession>
<sequence>MPKKRYGYGEMGVDTTLRFHAGFTELNGTDFDDHTHAYSELVIALSGESEHLVNGSLERITGGDVFVFNGNSSHAFRKTRNLRLCNIAYDPGKYLTGLRDLRKLPGYHALFMIAPNVRGGHFRSHLHLSPRDLAIALDMAHRLESEYLERNPGFQAMIQSVFLQLVTFLSRQYGEVGREKKNPDAVRRLAASVAYMENHFGEDITLEQLARLAHLSKNQFLRVFRRTYSDTPIDYLNALRTAKACEMMRDQPDTKLVQIALECGFGDGNYFSRVFRKKMGCSPREYRDRLSLR</sequence>
<dbReference type="Gene3D" id="1.10.10.60">
    <property type="entry name" value="Homeodomain-like"/>
    <property type="match status" value="2"/>
</dbReference>
<dbReference type="InterPro" id="IPR014710">
    <property type="entry name" value="RmlC-like_jellyroll"/>
</dbReference>
<dbReference type="Gene3D" id="2.60.120.10">
    <property type="entry name" value="Jelly Rolls"/>
    <property type="match status" value="1"/>
</dbReference>
<keyword evidence="6" id="KW-1185">Reference proteome</keyword>
<dbReference type="InterPro" id="IPR003313">
    <property type="entry name" value="AraC-bd"/>
</dbReference>
<dbReference type="InterPro" id="IPR037923">
    <property type="entry name" value="HTH-like"/>
</dbReference>
<dbReference type="SUPFAM" id="SSF46689">
    <property type="entry name" value="Homeodomain-like"/>
    <property type="match status" value="2"/>
</dbReference>
<proteinExistence type="predicted"/>